<sequence length="103" mass="11847">MNQLSTLALLMGKPAKFYEGKCTPYEAGLLGGAISRERKLKRLEEIRPKMLEMLRNYRTYTDMAREIGVSKVTIQVYIKGDPEFKRLASLYVKVGGYRGRRAR</sequence>
<gene>
    <name evidence="1" type="ORF">SAMN05216404_106205</name>
</gene>
<accession>A0A1H8IVW4</accession>
<reference evidence="1 2" key="1">
    <citation type="submission" date="2016-10" db="EMBL/GenBank/DDBJ databases">
        <authorList>
            <person name="de Groot N.N."/>
        </authorList>
    </citation>
    <scope>NUCLEOTIDE SEQUENCE [LARGE SCALE GENOMIC DNA]</scope>
    <source>
        <strain evidence="1 2">Nl18</strain>
    </source>
</reference>
<protein>
    <submittedName>
        <fullName evidence="1">Uncharacterized protein</fullName>
    </submittedName>
</protein>
<dbReference type="Proteomes" id="UP000183898">
    <property type="component" value="Unassembled WGS sequence"/>
</dbReference>
<proteinExistence type="predicted"/>
<evidence type="ECO:0000313" key="1">
    <source>
        <dbReference type="EMBL" id="SEN72763.1"/>
    </source>
</evidence>
<dbReference type="AlphaFoldDB" id="A0A1H8IVW4"/>
<dbReference type="EMBL" id="FOCT01000006">
    <property type="protein sequence ID" value="SEN72763.1"/>
    <property type="molecule type" value="Genomic_DNA"/>
</dbReference>
<name>A0A1H8IVW4_9PROT</name>
<organism evidence="1 2">
    <name type="scientific">Nitrosospira multiformis</name>
    <dbReference type="NCBI Taxonomy" id="1231"/>
    <lineage>
        <taxon>Bacteria</taxon>
        <taxon>Pseudomonadati</taxon>
        <taxon>Pseudomonadota</taxon>
        <taxon>Betaproteobacteria</taxon>
        <taxon>Nitrosomonadales</taxon>
        <taxon>Nitrosomonadaceae</taxon>
        <taxon>Nitrosospira</taxon>
    </lineage>
</organism>
<evidence type="ECO:0000313" key="2">
    <source>
        <dbReference type="Proteomes" id="UP000183898"/>
    </source>
</evidence>
<dbReference type="RefSeq" id="WP_074746406.1">
    <property type="nucleotide sequence ID" value="NZ_FOCT01000006.1"/>
</dbReference>